<dbReference type="GO" id="GO:0042597">
    <property type="term" value="C:periplasmic space"/>
    <property type="evidence" value="ECO:0007669"/>
    <property type="project" value="InterPro"/>
</dbReference>
<dbReference type="FunCoup" id="A0A6G9IA14">
    <property type="interactions" value="132"/>
</dbReference>
<evidence type="ECO:0000313" key="5">
    <source>
        <dbReference type="EMBL" id="QIQ20672.1"/>
    </source>
</evidence>
<dbReference type="EMBL" id="CP050253">
    <property type="protein sequence ID" value="QIQ20672.1"/>
    <property type="molecule type" value="Genomic_DNA"/>
</dbReference>
<dbReference type="SUPFAM" id="SSF48435">
    <property type="entry name" value="Bacterial muramidases"/>
    <property type="match status" value="1"/>
</dbReference>
<dbReference type="PROSITE" id="PS00922">
    <property type="entry name" value="TRANSGLYCOSYLASE"/>
    <property type="match status" value="1"/>
</dbReference>
<dbReference type="Gene3D" id="1.25.20.10">
    <property type="entry name" value="Bacterial muramidases"/>
    <property type="match status" value="1"/>
</dbReference>
<evidence type="ECO:0000313" key="6">
    <source>
        <dbReference type="Proteomes" id="UP000501168"/>
    </source>
</evidence>
<dbReference type="InterPro" id="IPR008258">
    <property type="entry name" value="Transglycosylase_SLT_dom_1"/>
</dbReference>
<accession>A0A6G9IA14</accession>
<dbReference type="PANTHER" id="PTHR37423:SF5">
    <property type="entry name" value="SOLUBLE LYTIC MUREIN TRANSGLYCOSYLASE"/>
    <property type="match status" value="1"/>
</dbReference>
<dbReference type="PANTHER" id="PTHR37423">
    <property type="entry name" value="SOLUBLE LYTIC MUREIN TRANSGLYCOSYLASE-RELATED"/>
    <property type="match status" value="1"/>
</dbReference>
<organism evidence="5 6">
    <name type="scientific">Zophobihabitans entericus</name>
    <dbReference type="NCBI Taxonomy" id="1635327"/>
    <lineage>
        <taxon>Bacteria</taxon>
        <taxon>Pseudomonadati</taxon>
        <taxon>Pseudomonadota</taxon>
        <taxon>Gammaproteobacteria</taxon>
        <taxon>Orbales</taxon>
        <taxon>Orbaceae</taxon>
        <taxon>Zophobihabitans</taxon>
    </lineage>
</organism>
<dbReference type="GO" id="GO:0000270">
    <property type="term" value="P:peptidoglycan metabolic process"/>
    <property type="evidence" value="ECO:0007669"/>
    <property type="project" value="InterPro"/>
</dbReference>
<dbReference type="Pfam" id="PF14718">
    <property type="entry name" value="SLT_L"/>
    <property type="match status" value="1"/>
</dbReference>
<dbReference type="KEGG" id="orb:IPMB12_02630"/>
<dbReference type="Gene3D" id="1.10.1240.20">
    <property type="entry name" value="Lytic transglycosylase, superhelical linker domain"/>
    <property type="match status" value="1"/>
</dbReference>
<feature type="domain" description="Lytic transglycosylase superhelical linker" evidence="4">
    <location>
        <begin position="414"/>
        <end position="478"/>
    </location>
</feature>
<dbReference type="InterPro" id="IPR008939">
    <property type="entry name" value="Lytic_TGlycosylase_superhlx_U"/>
</dbReference>
<dbReference type="AlphaFoldDB" id="A0A6G9IA14"/>
<dbReference type="InterPro" id="IPR012289">
    <property type="entry name" value="Lytic_TGlycosylase_superhlx_L"/>
</dbReference>
<dbReference type="InterPro" id="IPR037061">
    <property type="entry name" value="Lytic_TGlycoase_superhlx_L_sf"/>
</dbReference>
<keyword evidence="5" id="KW-0456">Lyase</keyword>
<dbReference type="GO" id="GO:0004553">
    <property type="term" value="F:hydrolase activity, hydrolyzing O-glycosyl compounds"/>
    <property type="evidence" value="ECO:0007669"/>
    <property type="project" value="InterPro"/>
</dbReference>
<dbReference type="GO" id="GO:0008933">
    <property type="term" value="F:peptidoglycan lytic transglycosylase activity"/>
    <property type="evidence" value="ECO:0007669"/>
    <property type="project" value="InterPro"/>
</dbReference>
<dbReference type="Gene3D" id="1.10.530.10">
    <property type="match status" value="1"/>
</dbReference>
<dbReference type="NCBIfam" id="NF008631">
    <property type="entry name" value="PRK11619.1"/>
    <property type="match status" value="1"/>
</dbReference>
<reference evidence="5 6" key="1">
    <citation type="submission" date="2020-03" db="EMBL/GenBank/DDBJ databases">
        <title>Complete genome sequence of Orbus sp. IPMB12 (BCRC 80908).</title>
        <authorList>
            <person name="Lo W.-S."/>
            <person name="Chang T.-H."/>
            <person name="Kuo C.-H."/>
        </authorList>
    </citation>
    <scope>NUCLEOTIDE SEQUENCE [LARGE SCALE GENOMIC DNA]</scope>
    <source>
        <strain evidence="5 6">IPMB12</strain>
    </source>
</reference>
<sequence length="653" mass="74625">MFGALLKATGVVGLVASLCSYSYASTSLHDLRERYRTWNTTHAKLEPAEQRKLLDSLKEYSLYPYAQYQYLSANIKTVTPAEAQSFIKTYSDMPLSLDLQRLYIKELTARADWKTLSTFPVDSSIDSQCRVIYAKVQLDPKTKALEQMKDLWLLGKDLPSVCDDALKAWDDAGLKTPNLILLRTDKALSSGNVKLARYLAKQLPDSYKTTRGALLNVIDHPEKLADFSRAIKPSNFTRDITMASFLRYARINADKALALLPTLVKQQSLTTEQEQSLTEYIAGRYFGTDATPAQVKWRDNVISDSKNVSLIERRIRLALLGGEKEELAKWLNVLPTSAKQKDEWQYWQAQLLYRESKTSEGDTILKKLAQGRGFYPMLSAEHLGIKYNFDFNYSVTDSTSPQVEQTLLKDRYSKEPAIQRIKELRYWGNYKETGREWRFFLNKDPNEKRMAELARYAYSEGWGAHSVQATIAGKLWNNWVERFPVVYSDIFKDAMKNHDISLSYAMAISRQESALEANVQSPAGARGLMQLMPGTAKDTARKLTDINYQSAEQLFEPLVNIRLGTQFLEQVYQQFDKNRVLASAAYNAGPTRVKRWLDESQGKLDVAAFIESIPFTETRNYVKSVLVYDYIYQLIMNNKASGILTESEFTRLY</sequence>
<dbReference type="SUPFAM" id="SSF53955">
    <property type="entry name" value="Lysozyme-like"/>
    <property type="match status" value="1"/>
</dbReference>
<dbReference type="RefSeq" id="WP_166914682.1">
    <property type="nucleotide sequence ID" value="NZ_CP050253.1"/>
</dbReference>
<keyword evidence="2" id="KW-0732">Signal</keyword>
<dbReference type="CDD" id="cd13401">
    <property type="entry name" value="Slt70-like"/>
    <property type="match status" value="1"/>
</dbReference>
<name>A0A6G9IA14_9GAMM</name>
<dbReference type="InterPro" id="IPR000189">
    <property type="entry name" value="Transglyc_AS"/>
</dbReference>
<dbReference type="InterPro" id="IPR023346">
    <property type="entry name" value="Lysozyme-like_dom_sf"/>
</dbReference>
<keyword evidence="6" id="KW-1185">Reference proteome</keyword>
<evidence type="ECO:0000256" key="1">
    <source>
        <dbReference type="ARBA" id="ARBA00007734"/>
    </source>
</evidence>
<dbReference type="EC" id="4.2.2.-" evidence="5"/>
<gene>
    <name evidence="5" type="primary">sltY</name>
    <name evidence="5" type="ORF">IPMB12_02630</name>
</gene>
<evidence type="ECO:0000256" key="2">
    <source>
        <dbReference type="ARBA" id="ARBA00022729"/>
    </source>
</evidence>
<protein>
    <submittedName>
        <fullName evidence="5">Murein transglycosylase</fullName>
        <ecNumber evidence="5">4.2.2.-</ecNumber>
    </submittedName>
</protein>
<dbReference type="Pfam" id="PF01464">
    <property type="entry name" value="SLT"/>
    <property type="match status" value="1"/>
</dbReference>
<evidence type="ECO:0000259" key="4">
    <source>
        <dbReference type="Pfam" id="PF14718"/>
    </source>
</evidence>
<evidence type="ECO:0000259" key="3">
    <source>
        <dbReference type="Pfam" id="PF01464"/>
    </source>
</evidence>
<proteinExistence type="inferred from homology"/>
<comment type="similarity">
    <text evidence="1">Belongs to the transglycosylase Slt family.</text>
</comment>
<dbReference type="InParanoid" id="A0A6G9IA14"/>
<dbReference type="GO" id="GO:0016020">
    <property type="term" value="C:membrane"/>
    <property type="evidence" value="ECO:0007669"/>
    <property type="project" value="InterPro"/>
</dbReference>
<feature type="domain" description="Transglycosylase SLT" evidence="3">
    <location>
        <begin position="490"/>
        <end position="603"/>
    </location>
</feature>
<dbReference type="Proteomes" id="UP000501168">
    <property type="component" value="Chromosome"/>
</dbReference>